<dbReference type="GeneID" id="90644945"/>
<feature type="region of interest" description="Disordered" evidence="1">
    <location>
        <begin position="68"/>
        <end position="91"/>
    </location>
</feature>
<dbReference type="EMBL" id="CP134193">
    <property type="protein sequence ID" value="WPB08515.1"/>
    <property type="molecule type" value="Genomic_DNA"/>
</dbReference>
<name>A0ABZ0P9N4_CERBT</name>
<dbReference type="Proteomes" id="UP001302367">
    <property type="component" value="Chromosome 10"/>
</dbReference>
<keyword evidence="3" id="KW-1185">Reference proteome</keyword>
<evidence type="ECO:0000313" key="2">
    <source>
        <dbReference type="EMBL" id="WPB08515.1"/>
    </source>
</evidence>
<proteinExistence type="predicted"/>
<dbReference type="RefSeq" id="XP_065459745.1">
    <property type="nucleotide sequence ID" value="XM_065603673.1"/>
</dbReference>
<protein>
    <submittedName>
        <fullName evidence="2">Uncharacterized protein</fullName>
    </submittedName>
</protein>
<accession>A0ABZ0P9N4</accession>
<sequence length="91" mass="9842">MPQSPSSGAANRVAREVNPNLIPSGLPGEPGGCVPEIHIYGHRSAASLATQNAFQDFRRPLDTEKFTPAKSRKALMTPSTPTRPYDQLIID</sequence>
<reference evidence="2 3" key="1">
    <citation type="submission" date="2023-09" db="EMBL/GenBank/DDBJ databases">
        <title>Complete-Gapless Cercospora beticola genome.</title>
        <authorList>
            <person name="Wyatt N.A."/>
            <person name="Spanner R.E."/>
            <person name="Bolton M.D."/>
        </authorList>
    </citation>
    <scope>NUCLEOTIDE SEQUENCE [LARGE SCALE GENOMIC DNA]</scope>
    <source>
        <strain evidence="2">Cb09-40</strain>
    </source>
</reference>
<organism evidence="2 3">
    <name type="scientific">Cercospora beticola</name>
    <name type="common">Sugarbeet leaf spot fungus</name>
    <dbReference type="NCBI Taxonomy" id="122368"/>
    <lineage>
        <taxon>Eukaryota</taxon>
        <taxon>Fungi</taxon>
        <taxon>Dikarya</taxon>
        <taxon>Ascomycota</taxon>
        <taxon>Pezizomycotina</taxon>
        <taxon>Dothideomycetes</taxon>
        <taxon>Dothideomycetidae</taxon>
        <taxon>Mycosphaerellales</taxon>
        <taxon>Mycosphaerellaceae</taxon>
        <taxon>Cercospora</taxon>
    </lineage>
</organism>
<evidence type="ECO:0000313" key="3">
    <source>
        <dbReference type="Proteomes" id="UP001302367"/>
    </source>
</evidence>
<evidence type="ECO:0000256" key="1">
    <source>
        <dbReference type="SAM" id="MobiDB-lite"/>
    </source>
</evidence>
<gene>
    <name evidence="2" type="ORF">RHO25_013181</name>
</gene>
<feature type="region of interest" description="Disordered" evidence="1">
    <location>
        <begin position="1"/>
        <end position="28"/>
    </location>
</feature>